<accession>A0AAC8TIQ1</accession>
<evidence type="ECO:0000256" key="2">
    <source>
        <dbReference type="SAM" id="Phobius"/>
    </source>
</evidence>
<dbReference type="EMBL" id="CP011509">
    <property type="protein sequence ID" value="AKJ07528.1"/>
    <property type="molecule type" value="Genomic_DNA"/>
</dbReference>
<feature type="transmembrane region" description="Helical" evidence="2">
    <location>
        <begin position="426"/>
        <end position="444"/>
    </location>
</feature>
<reference evidence="4 6" key="2">
    <citation type="submission" date="2018-08" db="EMBL/GenBank/DDBJ databases">
        <title>Genomic Encyclopedia of Archaeal and Bacterial Type Strains, Phase II (KMG-II): from individual species to whole genera.</title>
        <authorList>
            <person name="Goeker M."/>
        </authorList>
    </citation>
    <scope>NUCLEOTIDE SEQUENCE [LARGE SCALE GENOMIC DNA]</scope>
    <source>
        <strain evidence="4 6">DSM 2261</strain>
    </source>
</reference>
<dbReference type="Proteomes" id="UP000256345">
    <property type="component" value="Unassembled WGS sequence"/>
</dbReference>
<keyword evidence="2" id="KW-1133">Transmembrane helix</keyword>
<feature type="transmembrane region" description="Helical" evidence="2">
    <location>
        <begin position="224"/>
        <end position="244"/>
    </location>
</feature>
<gene>
    <name evidence="3" type="ORF">AA314_09154</name>
    <name evidence="4" type="ORF">ATI61_12327</name>
</gene>
<proteinExistence type="predicted"/>
<dbReference type="Proteomes" id="UP000035579">
    <property type="component" value="Chromosome"/>
</dbReference>
<feature type="transmembrane region" description="Helical" evidence="2">
    <location>
        <begin position="402"/>
        <end position="420"/>
    </location>
</feature>
<evidence type="ECO:0000313" key="6">
    <source>
        <dbReference type="Proteomes" id="UP000256345"/>
    </source>
</evidence>
<protein>
    <submittedName>
        <fullName evidence="3">Uncharacterized protein</fullName>
    </submittedName>
</protein>
<feature type="transmembrane region" description="Helical" evidence="2">
    <location>
        <begin position="371"/>
        <end position="390"/>
    </location>
</feature>
<evidence type="ECO:0000256" key="1">
    <source>
        <dbReference type="SAM" id="MobiDB-lite"/>
    </source>
</evidence>
<feature type="transmembrane region" description="Helical" evidence="2">
    <location>
        <begin position="317"/>
        <end position="335"/>
    </location>
</feature>
<keyword evidence="2" id="KW-0812">Transmembrane</keyword>
<dbReference type="KEGG" id="age:AA314_09154"/>
<keyword evidence="6" id="KW-1185">Reference proteome</keyword>
<feature type="transmembrane region" description="Helical" evidence="2">
    <location>
        <begin position="256"/>
        <end position="275"/>
    </location>
</feature>
<dbReference type="RefSeq" id="WP_047860527.1">
    <property type="nucleotide sequence ID" value="NZ_CP011509.1"/>
</dbReference>
<feature type="transmembrane region" description="Helical" evidence="2">
    <location>
        <begin position="456"/>
        <end position="476"/>
    </location>
</feature>
<name>A0AAC8TIQ1_9BACT</name>
<feature type="region of interest" description="Disordered" evidence="1">
    <location>
        <begin position="526"/>
        <end position="549"/>
    </location>
</feature>
<evidence type="ECO:0000313" key="3">
    <source>
        <dbReference type="EMBL" id="AKJ07528.1"/>
    </source>
</evidence>
<organism evidence="3 5">
    <name type="scientific">Archangium gephyra</name>
    <dbReference type="NCBI Taxonomy" id="48"/>
    <lineage>
        <taxon>Bacteria</taxon>
        <taxon>Pseudomonadati</taxon>
        <taxon>Myxococcota</taxon>
        <taxon>Myxococcia</taxon>
        <taxon>Myxococcales</taxon>
        <taxon>Cystobacterineae</taxon>
        <taxon>Archangiaceae</taxon>
        <taxon>Archangium</taxon>
    </lineage>
</organism>
<feature type="transmembrane region" description="Helical" evidence="2">
    <location>
        <begin position="28"/>
        <end position="47"/>
    </location>
</feature>
<feature type="transmembrane region" description="Helical" evidence="2">
    <location>
        <begin position="496"/>
        <end position="515"/>
    </location>
</feature>
<keyword evidence="2" id="KW-0472">Membrane</keyword>
<sequence length="549" mass="59448">MADPSTDIEALQAAHDAVAEQVSLNLRWRLGLLLLLTVSLSAAWNGIRTGEAAAVRKRIQALDPRGDWDGSRRLALYHFDPIQDAFTGDELENHPAFTRFLAGDTPGHRAAIAQGAPPARPIWEEGQQLREAYRKAFVITPKVLDVAIPFDLRFWLLVLPVILLGSEVHVRILRGKRAILQELIGRLAAKGGDSVWVTTYLFVEPGSGRRTAFARHPSQAEEGFSALAMHAIAGYVLWSALPYWNELHAFLAGEYLPLLGLLAFWCLVYVSWVGAQLEEQLAAATNAPVRRGGFERFLHGAVERARRLGERLGSRRLLAAGGFAVLASTTVKLAGHDGLRGWELLTGSPWPTPTGLQPSELLLPAWMKLSSLAYAAALAAALLVLAALILRERAPAGLRRAAAPATLLACSWFLVMDARIDLLQGFQPLSGLLLLLPAMARVAASPDPEQARMWRIALAAFYAPFFLVTWLDALGGVTTTSYYPDTGLSEWSGANVLGWFLVLNGTLAMLAGLALGPHAPPVSVSPALDARPAADGRGVRATGGRKRRR</sequence>
<dbReference type="AlphaFoldDB" id="A0AAC8TIQ1"/>
<evidence type="ECO:0000313" key="4">
    <source>
        <dbReference type="EMBL" id="REG19077.1"/>
    </source>
</evidence>
<dbReference type="EMBL" id="QUMU01000023">
    <property type="protein sequence ID" value="REG19077.1"/>
    <property type="molecule type" value="Genomic_DNA"/>
</dbReference>
<reference evidence="3 5" key="1">
    <citation type="submission" date="2015-05" db="EMBL/GenBank/DDBJ databases">
        <title>Genome assembly of Archangium gephyra DSM 2261.</title>
        <authorList>
            <person name="Sharma G."/>
            <person name="Subramanian S."/>
        </authorList>
    </citation>
    <scope>NUCLEOTIDE SEQUENCE [LARGE SCALE GENOMIC DNA]</scope>
    <source>
        <strain evidence="3 5">DSM 2261</strain>
    </source>
</reference>
<evidence type="ECO:0000313" key="5">
    <source>
        <dbReference type="Proteomes" id="UP000035579"/>
    </source>
</evidence>